<feature type="transmembrane region" description="Helical" evidence="17">
    <location>
        <begin position="202"/>
        <end position="225"/>
    </location>
</feature>
<evidence type="ECO:0000256" key="10">
    <source>
        <dbReference type="ARBA" id="ARBA00023136"/>
    </source>
</evidence>
<evidence type="ECO:0000256" key="1">
    <source>
        <dbReference type="ARBA" id="ARBA00004141"/>
    </source>
</evidence>
<keyword evidence="8" id="KW-0157">Chromophore</keyword>
<comment type="subcellular location">
    <subcellularLocation>
        <location evidence="1">Membrane</location>
        <topology evidence="1">Multi-pass membrane protein</topology>
    </subcellularLocation>
</comment>
<keyword evidence="13" id="KW-0325">Glycoprotein</keyword>
<keyword evidence="12 16" id="KW-0675">Receptor</keyword>
<keyword evidence="10 17" id="KW-0472">Membrane</keyword>
<comment type="similarity">
    <text evidence="2 16">Belongs to the G-protein coupled receptor 1 family.</text>
</comment>
<feature type="transmembrane region" description="Helical" evidence="17">
    <location>
        <begin position="270"/>
        <end position="293"/>
    </location>
</feature>
<feature type="transmembrane region" description="Helical" evidence="17">
    <location>
        <begin position="156"/>
        <end position="182"/>
    </location>
</feature>
<dbReference type="GO" id="GO:0007601">
    <property type="term" value="P:visual perception"/>
    <property type="evidence" value="ECO:0007669"/>
    <property type="project" value="UniProtKB-KW"/>
</dbReference>
<dbReference type="Pfam" id="PF00001">
    <property type="entry name" value="7tm_1"/>
    <property type="match status" value="2"/>
</dbReference>
<evidence type="ECO:0000259" key="18">
    <source>
        <dbReference type="PROSITE" id="PS50262"/>
    </source>
</evidence>
<proteinExistence type="inferred from homology"/>
<keyword evidence="11" id="KW-1015">Disulfide bond</keyword>
<evidence type="ECO:0000256" key="13">
    <source>
        <dbReference type="ARBA" id="ARBA00023180"/>
    </source>
</evidence>
<keyword evidence="6" id="KW-0681">Retinal protein</keyword>
<dbReference type="Proteomes" id="UP001075354">
    <property type="component" value="Chromosome 3"/>
</dbReference>
<keyword evidence="20" id="KW-1185">Reference proteome</keyword>
<evidence type="ECO:0000256" key="5">
    <source>
        <dbReference type="ARBA" id="ARBA00022692"/>
    </source>
</evidence>
<feature type="transmembrane region" description="Helical" evidence="17">
    <location>
        <begin position="66"/>
        <end position="88"/>
    </location>
</feature>
<name>A0AAV7XZ10_9NEOP</name>
<keyword evidence="15" id="KW-0844">Vision</keyword>
<dbReference type="PANTHER" id="PTHR24240">
    <property type="entry name" value="OPSIN"/>
    <property type="match status" value="1"/>
</dbReference>
<feature type="domain" description="G-protein coupled receptors family 1 profile" evidence="18">
    <location>
        <begin position="79"/>
        <end position="322"/>
    </location>
</feature>
<dbReference type="EMBL" id="JAPTSV010000003">
    <property type="protein sequence ID" value="KAJ1529936.1"/>
    <property type="molecule type" value="Genomic_DNA"/>
</dbReference>
<dbReference type="Gene3D" id="1.20.1070.10">
    <property type="entry name" value="Rhodopsin 7-helix transmembrane proteins"/>
    <property type="match status" value="1"/>
</dbReference>
<dbReference type="InterPro" id="IPR017452">
    <property type="entry name" value="GPCR_Rhodpsn_7TM"/>
</dbReference>
<keyword evidence="14 16" id="KW-0807">Transducer</keyword>
<evidence type="ECO:0000256" key="16">
    <source>
        <dbReference type="RuleBase" id="RU000688"/>
    </source>
</evidence>
<dbReference type="InterPro" id="IPR000276">
    <property type="entry name" value="GPCR_Rhodpsn"/>
</dbReference>
<dbReference type="GO" id="GO:0016020">
    <property type="term" value="C:membrane"/>
    <property type="evidence" value="ECO:0007669"/>
    <property type="project" value="UniProtKB-SubCell"/>
</dbReference>
<sequence length="346" mass="38748">MEYPEGADCANGSAWGPLAEARVSGVSGPSETRLLGWNVPEVNKPHIPTHWFVYPEPDPLVNYGLGILYCFFFFFATVGNGIVIYIFLTAKNLRTPSNIFVVNLALCDFVMMIKTPIFIYNSFNGIGASASNAAIAYDRYMTIAKPFGSKMTRGKAIMIVVLIWMYVTPWVLFPALEIWGRFVPEGFLTSCTFDYLTDTDHIRVFVAVMFVVCYCIPMSLIIYFYSQIVSHVVAHEKALKAQAKKMNVESLRSNADKNQESTEIRIAKMAISLCFLFVLSWTPYAAIALIGAFGNKALLTPGVTMIPACTCKLVACIDPYVFALSHPRFRYVPRLADIRYLGEKKY</sequence>
<reference evidence="19" key="1">
    <citation type="submission" date="2022-12" db="EMBL/GenBank/DDBJ databases">
        <title>Chromosome-level genome assembly of the bean flower thrips Megalurothrips usitatus.</title>
        <authorList>
            <person name="Ma L."/>
            <person name="Liu Q."/>
            <person name="Li H."/>
            <person name="Cai W."/>
        </authorList>
    </citation>
    <scope>NUCLEOTIDE SEQUENCE</scope>
    <source>
        <strain evidence="19">Cailab_2022a</strain>
    </source>
</reference>
<evidence type="ECO:0000256" key="4">
    <source>
        <dbReference type="ARBA" id="ARBA00022606"/>
    </source>
</evidence>
<organism evidence="19 20">
    <name type="scientific">Megalurothrips usitatus</name>
    <name type="common">bean blossom thrips</name>
    <dbReference type="NCBI Taxonomy" id="439358"/>
    <lineage>
        <taxon>Eukaryota</taxon>
        <taxon>Metazoa</taxon>
        <taxon>Ecdysozoa</taxon>
        <taxon>Arthropoda</taxon>
        <taxon>Hexapoda</taxon>
        <taxon>Insecta</taxon>
        <taxon>Pterygota</taxon>
        <taxon>Neoptera</taxon>
        <taxon>Paraneoptera</taxon>
        <taxon>Thysanoptera</taxon>
        <taxon>Terebrantia</taxon>
        <taxon>Thripoidea</taxon>
        <taxon>Thripidae</taxon>
        <taxon>Megalurothrips</taxon>
    </lineage>
</organism>
<keyword evidence="4" id="KW-0716">Sensory transduction</keyword>
<protein>
    <recommendedName>
        <fullName evidence="18">G-protein coupled receptors family 1 profile domain-containing protein</fullName>
    </recommendedName>
</protein>
<comment type="caution">
    <text evidence="19">The sequence shown here is derived from an EMBL/GenBank/DDBJ whole genome shotgun (WGS) entry which is preliminary data.</text>
</comment>
<keyword evidence="3" id="KW-0600">Photoreceptor protein</keyword>
<keyword evidence="5 16" id="KW-0812">Transmembrane</keyword>
<keyword evidence="9 16" id="KW-0297">G-protein coupled receptor</keyword>
<dbReference type="InterPro" id="IPR050125">
    <property type="entry name" value="GPCR_opsins"/>
</dbReference>
<dbReference type="GO" id="GO:0007602">
    <property type="term" value="P:phototransduction"/>
    <property type="evidence" value="ECO:0007669"/>
    <property type="project" value="UniProtKB-KW"/>
</dbReference>
<evidence type="ECO:0000256" key="2">
    <source>
        <dbReference type="ARBA" id="ARBA00010663"/>
    </source>
</evidence>
<dbReference type="GO" id="GO:0009881">
    <property type="term" value="F:photoreceptor activity"/>
    <property type="evidence" value="ECO:0007669"/>
    <property type="project" value="UniProtKB-KW"/>
</dbReference>
<dbReference type="CDD" id="cd15079">
    <property type="entry name" value="7tmA_photoreceptors_insect"/>
    <property type="match status" value="1"/>
</dbReference>
<feature type="transmembrane region" description="Helical" evidence="17">
    <location>
        <begin position="305"/>
        <end position="324"/>
    </location>
</feature>
<feature type="transmembrane region" description="Helical" evidence="17">
    <location>
        <begin position="100"/>
        <end position="120"/>
    </location>
</feature>
<evidence type="ECO:0000256" key="9">
    <source>
        <dbReference type="ARBA" id="ARBA00023040"/>
    </source>
</evidence>
<evidence type="ECO:0000256" key="12">
    <source>
        <dbReference type="ARBA" id="ARBA00023170"/>
    </source>
</evidence>
<dbReference type="PRINTS" id="PR00577">
    <property type="entry name" value="OPSINRH3RH4"/>
</dbReference>
<evidence type="ECO:0000256" key="17">
    <source>
        <dbReference type="SAM" id="Phobius"/>
    </source>
</evidence>
<evidence type="ECO:0000313" key="19">
    <source>
        <dbReference type="EMBL" id="KAJ1529936.1"/>
    </source>
</evidence>
<dbReference type="PROSITE" id="PS00237">
    <property type="entry name" value="G_PROTEIN_RECEP_F1_1"/>
    <property type="match status" value="1"/>
</dbReference>
<evidence type="ECO:0000256" key="8">
    <source>
        <dbReference type="ARBA" id="ARBA00022991"/>
    </source>
</evidence>
<evidence type="ECO:0000256" key="3">
    <source>
        <dbReference type="ARBA" id="ARBA00022543"/>
    </source>
</evidence>
<evidence type="ECO:0000256" key="11">
    <source>
        <dbReference type="ARBA" id="ARBA00023157"/>
    </source>
</evidence>
<evidence type="ECO:0000256" key="15">
    <source>
        <dbReference type="ARBA" id="ARBA00023305"/>
    </source>
</evidence>
<evidence type="ECO:0000256" key="7">
    <source>
        <dbReference type="ARBA" id="ARBA00022989"/>
    </source>
</evidence>
<evidence type="ECO:0000256" key="6">
    <source>
        <dbReference type="ARBA" id="ARBA00022925"/>
    </source>
</evidence>
<evidence type="ECO:0000313" key="20">
    <source>
        <dbReference type="Proteomes" id="UP001075354"/>
    </source>
</evidence>
<dbReference type="AlphaFoldDB" id="A0AAV7XZ10"/>
<dbReference type="GO" id="GO:0004930">
    <property type="term" value="F:G protein-coupled receptor activity"/>
    <property type="evidence" value="ECO:0007669"/>
    <property type="project" value="UniProtKB-KW"/>
</dbReference>
<gene>
    <name evidence="19" type="ORF">ONE63_006664</name>
</gene>
<dbReference type="InterPro" id="IPR001760">
    <property type="entry name" value="Opsin"/>
</dbReference>
<evidence type="ECO:0000256" key="14">
    <source>
        <dbReference type="ARBA" id="ARBA00023224"/>
    </source>
</evidence>
<accession>A0AAV7XZ10</accession>
<keyword evidence="7 17" id="KW-1133">Transmembrane helix</keyword>
<dbReference type="PROSITE" id="PS50262">
    <property type="entry name" value="G_PROTEIN_RECEP_F1_2"/>
    <property type="match status" value="1"/>
</dbReference>
<dbReference type="SUPFAM" id="SSF81321">
    <property type="entry name" value="Family A G protein-coupled receptor-like"/>
    <property type="match status" value="1"/>
</dbReference>
<dbReference type="PRINTS" id="PR00237">
    <property type="entry name" value="GPCRRHODOPSN"/>
</dbReference>